<evidence type="ECO:0000313" key="2">
    <source>
        <dbReference type="Proteomes" id="UP000076830"/>
    </source>
</evidence>
<gene>
    <name evidence="1" type="ORF">I596_255</name>
</gene>
<accession>A0A167G9B8</accession>
<keyword evidence="2" id="KW-1185">Reference proteome</keyword>
<dbReference type="EMBL" id="CP015249">
    <property type="protein sequence ID" value="ANB16294.1"/>
    <property type="molecule type" value="Genomic_DNA"/>
</dbReference>
<protein>
    <submittedName>
        <fullName evidence="1">Uncharacterized protein</fullName>
    </submittedName>
</protein>
<dbReference type="RefSeq" id="WP_150131953.1">
    <property type="nucleotide sequence ID" value="NZ_CP015249.1"/>
</dbReference>
<dbReference type="KEGG" id="dko:I596_255"/>
<organism evidence="1 2">
    <name type="scientific">Dokdonella koreensis DS-123</name>
    <dbReference type="NCBI Taxonomy" id="1300342"/>
    <lineage>
        <taxon>Bacteria</taxon>
        <taxon>Pseudomonadati</taxon>
        <taxon>Pseudomonadota</taxon>
        <taxon>Gammaproteobacteria</taxon>
        <taxon>Lysobacterales</taxon>
        <taxon>Rhodanobacteraceae</taxon>
        <taxon>Dokdonella</taxon>
    </lineage>
</organism>
<evidence type="ECO:0000313" key="1">
    <source>
        <dbReference type="EMBL" id="ANB16294.1"/>
    </source>
</evidence>
<proteinExistence type="predicted"/>
<name>A0A167G9B8_9GAMM</name>
<dbReference type="STRING" id="1300342.I596_255"/>
<reference evidence="1 2" key="1">
    <citation type="submission" date="2016-04" db="EMBL/GenBank/DDBJ databases">
        <title>Complete genome sequence of Dokdonella koreensis DS-123T.</title>
        <authorList>
            <person name="Kim J.F."/>
            <person name="Lee H."/>
            <person name="Kwak M.-J."/>
        </authorList>
    </citation>
    <scope>NUCLEOTIDE SEQUENCE [LARGE SCALE GENOMIC DNA]</scope>
    <source>
        <strain evidence="1 2">DS-123</strain>
    </source>
</reference>
<dbReference type="Proteomes" id="UP000076830">
    <property type="component" value="Chromosome"/>
</dbReference>
<sequence>MAQAVPPRVVPGAFIRPGRRVRGLAALWLAFALPAIAGPGGDPFALPEIPDGREAPALPTAYATYPFAPDATFGGPYGTGGLDVIRGGLIGGDAVAMRSATLENGDVVTAGLVTTGGAYTIVLNRQNAGGTGVNWPASGQIYVIHANPSGNRYARIDDLRVFDDRIYVLATRAYSATDTDVDVVVFDLDGNLVTRYVGMGTTANERGGGLAFYQVVGTTTVTTYVIVIGEQTAGGRTQPVFSRASWTSAASLVRDPAVGLRPIDIPDGLCGGSSAPCSMRVAGVATTGSSFLAIDPQRIYIGGSILYSGEDWDFAVMRVNRSGDLVESFGIGGIRRVPIDVEGSGTDLATGVAARRQGGLTDAYDEIFLAGNVSQRCDGGIGIVKLADAGGVVSTFGNGGKVVIGGHNGGSGTTPICILNNGDDIAPGGIRVAGDYLVVAGQRQWYPFGGGALRGDALFGAVRANGGAVADFRGYRLISPYTGVREDSIIYGMSVDGSGRVVVAGNMWAGTNGLAFLSGRFIGDRIFGDDLEVD</sequence>
<dbReference type="OrthoDB" id="6849797at2"/>
<dbReference type="AlphaFoldDB" id="A0A167G9B8"/>